<evidence type="ECO:0000256" key="2">
    <source>
        <dbReference type="ARBA" id="ARBA00022692"/>
    </source>
</evidence>
<dbReference type="Gene3D" id="1.20.1280.290">
    <property type="match status" value="1"/>
</dbReference>
<dbReference type="GO" id="GO:0051119">
    <property type="term" value="F:sugar transmembrane transporter activity"/>
    <property type="evidence" value="ECO:0007669"/>
    <property type="project" value="InterPro"/>
</dbReference>
<evidence type="ECO:0000313" key="7">
    <source>
        <dbReference type="Proteomes" id="UP000009080"/>
    </source>
</evidence>
<dbReference type="KEGG" id="ttu:TERTU_4530"/>
<keyword evidence="3 5" id="KW-1133">Transmembrane helix</keyword>
<feature type="transmembrane region" description="Helical" evidence="5">
    <location>
        <begin position="36"/>
        <end position="55"/>
    </location>
</feature>
<dbReference type="InterPro" id="IPR006603">
    <property type="entry name" value="PQ-loop_rpt"/>
</dbReference>
<protein>
    <recommendedName>
        <fullName evidence="8">Glutathione synthetase</fullName>
    </recommendedName>
</protein>
<dbReference type="Proteomes" id="UP000009080">
    <property type="component" value="Chromosome"/>
</dbReference>
<dbReference type="eggNOG" id="COG4095">
    <property type="taxonomic scope" value="Bacteria"/>
</dbReference>
<feature type="transmembrane region" description="Helical" evidence="5">
    <location>
        <begin position="61"/>
        <end position="79"/>
    </location>
</feature>
<dbReference type="Pfam" id="PF04193">
    <property type="entry name" value="PQ-loop"/>
    <property type="match status" value="1"/>
</dbReference>
<keyword evidence="7" id="KW-1185">Reference proteome</keyword>
<dbReference type="GeneID" id="58407730"/>
<evidence type="ECO:0000313" key="6">
    <source>
        <dbReference type="EMBL" id="ACR10945.1"/>
    </source>
</evidence>
<dbReference type="OrthoDB" id="122062at2"/>
<dbReference type="NCBIfam" id="NF037968">
    <property type="entry name" value="SemiSWEET_2"/>
    <property type="match status" value="1"/>
</dbReference>
<gene>
    <name evidence="6" type="ordered locus">TERTU_4530</name>
</gene>
<accession>C5BJP5</accession>
<dbReference type="GO" id="GO:0016020">
    <property type="term" value="C:membrane"/>
    <property type="evidence" value="ECO:0007669"/>
    <property type="project" value="UniProtKB-SubCell"/>
</dbReference>
<dbReference type="AlphaFoldDB" id="C5BJP5"/>
<keyword evidence="4 5" id="KW-0472">Membrane</keyword>
<dbReference type="RefSeq" id="WP_015817057.1">
    <property type="nucleotide sequence ID" value="NC_012997.1"/>
</dbReference>
<organism evidence="6 7">
    <name type="scientific">Teredinibacter turnerae (strain ATCC 39867 / T7901)</name>
    <dbReference type="NCBI Taxonomy" id="377629"/>
    <lineage>
        <taxon>Bacteria</taxon>
        <taxon>Pseudomonadati</taxon>
        <taxon>Pseudomonadota</taxon>
        <taxon>Gammaproteobacteria</taxon>
        <taxon>Cellvibrionales</taxon>
        <taxon>Cellvibrionaceae</taxon>
        <taxon>Teredinibacter</taxon>
    </lineage>
</organism>
<evidence type="ECO:0000256" key="4">
    <source>
        <dbReference type="ARBA" id="ARBA00023136"/>
    </source>
</evidence>
<proteinExistence type="predicted"/>
<sequence>MNYIDVLGYVAACFTTGSFLPQVLKVLKTRNTESLSLGMYAIFTAGVLLWLIYGILRKDSAIVVANLVTFTLAATVLGLKIKHDLKSY</sequence>
<comment type="subcellular location">
    <subcellularLocation>
        <location evidence="1">Membrane</location>
        <topology evidence="1">Multi-pass membrane protein</topology>
    </subcellularLocation>
</comment>
<name>C5BJP5_TERTT</name>
<dbReference type="EMBL" id="CP001614">
    <property type="protein sequence ID" value="ACR10945.1"/>
    <property type="molecule type" value="Genomic_DNA"/>
</dbReference>
<evidence type="ECO:0000256" key="3">
    <source>
        <dbReference type="ARBA" id="ARBA00022989"/>
    </source>
</evidence>
<reference evidence="6 7" key="1">
    <citation type="journal article" date="2009" name="PLoS ONE">
        <title>The complete genome of Teredinibacter turnerae T7901: an intracellular endosymbiont of marine wood-boring bivalves (shipworms).</title>
        <authorList>
            <person name="Yang J.C."/>
            <person name="Madupu R."/>
            <person name="Durkin A.S."/>
            <person name="Ekborg N.A."/>
            <person name="Pedamallu C.S."/>
            <person name="Hostetler J.B."/>
            <person name="Radune D."/>
            <person name="Toms B.S."/>
            <person name="Henrissat B."/>
            <person name="Coutinho P.M."/>
            <person name="Schwarz S."/>
            <person name="Field L."/>
            <person name="Trindade-Silva A.E."/>
            <person name="Soares C.A.G."/>
            <person name="Elshahawi S."/>
            <person name="Hanora A."/>
            <person name="Schmidt E.W."/>
            <person name="Haygood M.G."/>
            <person name="Posfai J."/>
            <person name="Benner J."/>
            <person name="Madinger C."/>
            <person name="Nove J."/>
            <person name="Anton B."/>
            <person name="Chaudhary K."/>
            <person name="Foster J."/>
            <person name="Holman A."/>
            <person name="Kumar S."/>
            <person name="Lessard P.A."/>
            <person name="Luyten Y.A."/>
            <person name="Slatko B."/>
            <person name="Wood N."/>
            <person name="Wu B."/>
            <person name="Teplitski M."/>
            <person name="Mougous J.D."/>
            <person name="Ward N."/>
            <person name="Eisen J.A."/>
            <person name="Badger J.H."/>
            <person name="Distel D.L."/>
        </authorList>
    </citation>
    <scope>NUCLEOTIDE SEQUENCE [LARGE SCALE GENOMIC DNA]</scope>
    <source>
        <strain evidence="7">ATCC 39867 / T7901</strain>
    </source>
</reference>
<dbReference type="HOGENOM" id="CLU_135915_2_0_6"/>
<evidence type="ECO:0000256" key="5">
    <source>
        <dbReference type="SAM" id="Phobius"/>
    </source>
</evidence>
<keyword evidence="2 5" id="KW-0812">Transmembrane</keyword>
<evidence type="ECO:0000256" key="1">
    <source>
        <dbReference type="ARBA" id="ARBA00004141"/>
    </source>
</evidence>
<feature type="transmembrane region" description="Helical" evidence="5">
    <location>
        <begin position="6"/>
        <end position="24"/>
    </location>
</feature>
<evidence type="ECO:0008006" key="8">
    <source>
        <dbReference type="Google" id="ProtNLM"/>
    </source>
</evidence>
<dbReference type="InterPro" id="IPR047662">
    <property type="entry name" value="SemiSWEET"/>
</dbReference>